<feature type="signal peptide" evidence="2">
    <location>
        <begin position="1"/>
        <end position="25"/>
    </location>
</feature>
<sequence length="248" mass="25716">MRLSGFVRGALVLACTGMLLTGAQAGSGTARPSTPARAGAASGAAATEPLRIMPLGASSTVGTGSTSTAGYRGPLQQRMAAHGIAVELVGSQQDGPASVPDRDHEGHGGWTLARMAPQVAGWVREARPDVVLLHAGTNDLIQGASAQVAAQRLDVVLDAIHEASDAHVIVAGIWAPLSVRARARAEFDALAAAMVAEHRMEGWSVSYADTSELLTRTDLADGLHPNAAGYQRIAAMWEEQIKAAMTKR</sequence>
<comment type="caution">
    <text evidence="4">The sequence shown here is derived from an EMBL/GenBank/DDBJ whole genome shotgun (WGS) entry which is preliminary data.</text>
</comment>
<dbReference type="PANTHER" id="PTHR30383:SF5">
    <property type="entry name" value="SGNH HYDROLASE-TYPE ESTERASE DOMAIN-CONTAINING PROTEIN"/>
    <property type="match status" value="1"/>
</dbReference>
<feature type="chain" id="PRO_5047383696" evidence="2">
    <location>
        <begin position="26"/>
        <end position="248"/>
    </location>
</feature>
<keyword evidence="2" id="KW-0732">Signal</keyword>
<dbReference type="InterPro" id="IPR013830">
    <property type="entry name" value="SGNH_hydro"/>
</dbReference>
<dbReference type="GO" id="GO:0016787">
    <property type="term" value="F:hydrolase activity"/>
    <property type="evidence" value="ECO:0007669"/>
    <property type="project" value="UniProtKB-KW"/>
</dbReference>
<keyword evidence="4" id="KW-0378">Hydrolase</keyword>
<dbReference type="Pfam" id="PF13472">
    <property type="entry name" value="Lipase_GDSL_2"/>
    <property type="match status" value="1"/>
</dbReference>
<dbReference type="InterPro" id="IPR051532">
    <property type="entry name" value="Ester_Hydrolysis_Enzymes"/>
</dbReference>
<accession>A0ABW4FEU1</accession>
<dbReference type="Proteomes" id="UP001597145">
    <property type="component" value="Unassembled WGS sequence"/>
</dbReference>
<dbReference type="EMBL" id="JBHUCP010000003">
    <property type="protein sequence ID" value="MFD1528658.1"/>
    <property type="molecule type" value="Genomic_DNA"/>
</dbReference>
<feature type="region of interest" description="Disordered" evidence="1">
    <location>
        <begin position="24"/>
        <end position="45"/>
    </location>
</feature>
<dbReference type="SUPFAM" id="SSF52266">
    <property type="entry name" value="SGNH hydrolase"/>
    <property type="match status" value="1"/>
</dbReference>
<name>A0ABW4FEU1_9PSEU</name>
<reference evidence="5" key="1">
    <citation type="journal article" date="2019" name="Int. J. Syst. Evol. Microbiol.">
        <title>The Global Catalogue of Microorganisms (GCM) 10K type strain sequencing project: providing services to taxonomists for standard genome sequencing and annotation.</title>
        <authorList>
            <consortium name="The Broad Institute Genomics Platform"/>
            <consortium name="The Broad Institute Genome Sequencing Center for Infectious Disease"/>
            <person name="Wu L."/>
            <person name="Ma J."/>
        </authorList>
    </citation>
    <scope>NUCLEOTIDE SEQUENCE [LARGE SCALE GENOMIC DNA]</scope>
    <source>
        <strain evidence="5">JCM 12165</strain>
    </source>
</reference>
<evidence type="ECO:0000256" key="1">
    <source>
        <dbReference type="SAM" id="MobiDB-lite"/>
    </source>
</evidence>
<dbReference type="EC" id="3.1.-.-" evidence="4"/>
<gene>
    <name evidence="4" type="ORF">ACFSCY_04315</name>
</gene>
<keyword evidence="5" id="KW-1185">Reference proteome</keyword>
<proteinExistence type="predicted"/>
<feature type="compositionally biased region" description="Low complexity" evidence="1">
    <location>
        <begin position="29"/>
        <end position="45"/>
    </location>
</feature>
<dbReference type="CDD" id="cd01833">
    <property type="entry name" value="XynB_like"/>
    <property type="match status" value="1"/>
</dbReference>
<dbReference type="InterPro" id="IPR036514">
    <property type="entry name" value="SGNH_hydro_sf"/>
</dbReference>
<feature type="domain" description="SGNH hydrolase-type esterase" evidence="3">
    <location>
        <begin position="55"/>
        <end position="232"/>
    </location>
</feature>
<evidence type="ECO:0000313" key="5">
    <source>
        <dbReference type="Proteomes" id="UP001597145"/>
    </source>
</evidence>
<evidence type="ECO:0000313" key="4">
    <source>
        <dbReference type="EMBL" id="MFD1528658.1"/>
    </source>
</evidence>
<evidence type="ECO:0000256" key="2">
    <source>
        <dbReference type="SAM" id="SignalP"/>
    </source>
</evidence>
<protein>
    <submittedName>
        <fullName evidence="4">SGNH/GDSL hydrolase family protein</fullName>
        <ecNumber evidence="4">3.1.-.-</ecNumber>
    </submittedName>
</protein>
<dbReference type="Gene3D" id="3.40.50.1110">
    <property type="entry name" value="SGNH hydrolase"/>
    <property type="match status" value="1"/>
</dbReference>
<organism evidence="4 5">
    <name type="scientific">Pseudonocardia aurantiaca</name>
    <dbReference type="NCBI Taxonomy" id="75290"/>
    <lineage>
        <taxon>Bacteria</taxon>
        <taxon>Bacillati</taxon>
        <taxon>Actinomycetota</taxon>
        <taxon>Actinomycetes</taxon>
        <taxon>Pseudonocardiales</taxon>
        <taxon>Pseudonocardiaceae</taxon>
        <taxon>Pseudonocardia</taxon>
    </lineage>
</organism>
<dbReference type="RefSeq" id="WP_343969884.1">
    <property type="nucleotide sequence ID" value="NZ_BAAAJG010000001.1"/>
</dbReference>
<evidence type="ECO:0000259" key="3">
    <source>
        <dbReference type="Pfam" id="PF13472"/>
    </source>
</evidence>
<dbReference type="PANTHER" id="PTHR30383">
    <property type="entry name" value="THIOESTERASE 1/PROTEASE 1/LYSOPHOSPHOLIPASE L1"/>
    <property type="match status" value="1"/>
</dbReference>